<accession>A0A7K0EKJ1</accession>
<keyword evidence="3" id="KW-1185">Reference proteome</keyword>
<evidence type="ECO:0000259" key="1">
    <source>
        <dbReference type="SMART" id="SM00953"/>
    </source>
</evidence>
<evidence type="ECO:0000313" key="2">
    <source>
        <dbReference type="EMBL" id="MRS61978.1"/>
    </source>
</evidence>
<organism evidence="2 3">
    <name type="scientific">Larkinella terrae</name>
    <dbReference type="NCBI Taxonomy" id="2025311"/>
    <lineage>
        <taxon>Bacteria</taxon>
        <taxon>Pseudomonadati</taxon>
        <taxon>Bacteroidota</taxon>
        <taxon>Cytophagia</taxon>
        <taxon>Cytophagales</taxon>
        <taxon>Spirosomataceae</taxon>
        <taxon>Larkinella</taxon>
    </lineage>
</organism>
<comment type="caution">
    <text evidence="2">The sequence shown here is derived from an EMBL/GenBank/DDBJ whole genome shotgun (WGS) entry which is preliminary data.</text>
</comment>
<name>A0A7K0EKJ1_9BACT</name>
<dbReference type="Pfam" id="PF08808">
    <property type="entry name" value="RES"/>
    <property type="match status" value="1"/>
</dbReference>
<dbReference type="EMBL" id="WJXZ01000006">
    <property type="protein sequence ID" value="MRS61978.1"/>
    <property type="molecule type" value="Genomic_DNA"/>
</dbReference>
<reference evidence="2 3" key="1">
    <citation type="journal article" date="2018" name="Antonie Van Leeuwenhoek">
        <title>Larkinella terrae sp. nov., isolated from soil on Jeju Island, South Korea.</title>
        <authorList>
            <person name="Ten L.N."/>
            <person name="Jeon J."/>
            <person name="Park S.J."/>
            <person name="Park S."/>
            <person name="Lee S.Y."/>
            <person name="Kim M.K."/>
            <person name="Jung H.Y."/>
        </authorList>
    </citation>
    <scope>NUCLEOTIDE SEQUENCE [LARGE SCALE GENOMIC DNA]</scope>
    <source>
        <strain evidence="2 3">KCTC 52001</strain>
    </source>
</reference>
<dbReference type="Proteomes" id="UP000441754">
    <property type="component" value="Unassembled WGS sequence"/>
</dbReference>
<proteinExistence type="predicted"/>
<protein>
    <submittedName>
        <fullName evidence="2">RES domain-containing protein</fullName>
    </submittedName>
</protein>
<dbReference type="RefSeq" id="WP_154175363.1">
    <property type="nucleotide sequence ID" value="NZ_WJXZ01000006.1"/>
</dbReference>
<feature type="domain" description="RES" evidence="1">
    <location>
        <begin position="16"/>
        <end position="144"/>
    </location>
</feature>
<dbReference type="InterPro" id="IPR014914">
    <property type="entry name" value="RES_dom"/>
</dbReference>
<dbReference type="AlphaFoldDB" id="A0A7K0EKJ1"/>
<sequence>MPLVYRITKEKYLDSMLSGKGAALEGGRWNAIDVPLVYTGFSPELTLLEMLVHLEKSLLDLLPPFQMVELLVPDTSAIHHFTESDLPLTWNSVPYTETVQRFLEPWLAPGGPLAFSVPSAVMPWSRNLLINPHHPEIDQVKVIRHERLQIDDRLLGLL</sequence>
<dbReference type="SMART" id="SM00953">
    <property type="entry name" value="RES"/>
    <property type="match status" value="1"/>
</dbReference>
<dbReference type="OrthoDB" id="9789501at2"/>
<evidence type="ECO:0000313" key="3">
    <source>
        <dbReference type="Proteomes" id="UP000441754"/>
    </source>
</evidence>
<gene>
    <name evidence="2" type="ORF">GJJ30_11825</name>
</gene>